<keyword evidence="1" id="KW-0732">Signal</keyword>
<dbReference type="InterPro" id="IPR001638">
    <property type="entry name" value="Solute-binding_3/MltF_N"/>
</dbReference>
<dbReference type="Proteomes" id="UP000321638">
    <property type="component" value="Unassembled WGS sequence"/>
</dbReference>
<sequence>MARSGAAGPPSTERSRRRRHRPKRTAWEPTRCSVAKCIFVPIARPVIAALLWSCLTVHASSQTPAETPDRSALRVCADPSGLPFSNDKGDGFENKVAELLARKLGVPLQYTWYPNSVGFLRNTLRARRCDLVPGIVSGAELVLSTNPYYRSSYVMVTRRADALGIDSIGDPRLAALRIGVTAGTPPADLVAQRGLMARVRPYHLQVDTRAEAPGKQMIDDLAAGQLDVAILWGPIGGYFARQHGDTMQVSPLLKEPKSTRMSFHIAMGVRPGEAEWKNTVNQLLQDDQGAINDILRAYGVPLLDARDNPLP</sequence>
<dbReference type="SMART" id="SM00062">
    <property type="entry name" value="PBPb"/>
    <property type="match status" value="1"/>
</dbReference>
<gene>
    <name evidence="4" type="ORF">FHP25_11560</name>
</gene>
<dbReference type="InterPro" id="IPR022448">
    <property type="entry name" value="Quinoprotein_dehydrogenase"/>
</dbReference>
<dbReference type="AlphaFoldDB" id="A0A5C8PPI9"/>
<evidence type="ECO:0000256" key="2">
    <source>
        <dbReference type="SAM" id="MobiDB-lite"/>
    </source>
</evidence>
<name>A0A5C8PPI9_9HYPH</name>
<protein>
    <submittedName>
        <fullName evidence="4">Quinoprotein dehydrogenase-associated putative ABC transporter substrate-binding protein</fullName>
    </submittedName>
</protein>
<dbReference type="PANTHER" id="PTHR35936">
    <property type="entry name" value="MEMBRANE-BOUND LYTIC MUREIN TRANSGLYCOSYLASE F"/>
    <property type="match status" value="1"/>
</dbReference>
<organism evidence="4 5">
    <name type="scientific">Vineibacter terrae</name>
    <dbReference type="NCBI Taxonomy" id="2586908"/>
    <lineage>
        <taxon>Bacteria</taxon>
        <taxon>Pseudomonadati</taxon>
        <taxon>Pseudomonadota</taxon>
        <taxon>Alphaproteobacteria</taxon>
        <taxon>Hyphomicrobiales</taxon>
        <taxon>Vineibacter</taxon>
    </lineage>
</organism>
<feature type="domain" description="Solute-binding protein family 3/N-terminal" evidence="3">
    <location>
        <begin position="72"/>
        <end position="302"/>
    </location>
</feature>
<dbReference type="Gene3D" id="3.40.190.10">
    <property type="entry name" value="Periplasmic binding protein-like II"/>
    <property type="match status" value="2"/>
</dbReference>
<evidence type="ECO:0000313" key="4">
    <source>
        <dbReference type="EMBL" id="TXL76287.1"/>
    </source>
</evidence>
<accession>A0A5C8PPI9</accession>
<dbReference type="NCBIfam" id="TIGR03871">
    <property type="entry name" value="ABC_peri_MoxJ_2"/>
    <property type="match status" value="1"/>
</dbReference>
<dbReference type="EMBL" id="VDUZ01000011">
    <property type="protein sequence ID" value="TXL76287.1"/>
    <property type="molecule type" value="Genomic_DNA"/>
</dbReference>
<evidence type="ECO:0000259" key="3">
    <source>
        <dbReference type="SMART" id="SM00062"/>
    </source>
</evidence>
<feature type="region of interest" description="Disordered" evidence="2">
    <location>
        <begin position="1"/>
        <end position="25"/>
    </location>
</feature>
<proteinExistence type="predicted"/>
<evidence type="ECO:0000256" key="1">
    <source>
        <dbReference type="ARBA" id="ARBA00022729"/>
    </source>
</evidence>
<evidence type="ECO:0000313" key="5">
    <source>
        <dbReference type="Proteomes" id="UP000321638"/>
    </source>
</evidence>
<dbReference type="SUPFAM" id="SSF53850">
    <property type="entry name" value="Periplasmic binding protein-like II"/>
    <property type="match status" value="1"/>
</dbReference>
<dbReference type="PANTHER" id="PTHR35936:SF17">
    <property type="entry name" value="ARGININE-BINDING EXTRACELLULAR PROTEIN ARTP"/>
    <property type="match status" value="1"/>
</dbReference>
<comment type="caution">
    <text evidence="4">The sequence shown here is derived from an EMBL/GenBank/DDBJ whole genome shotgun (WGS) entry which is preliminary data.</text>
</comment>
<feature type="compositionally biased region" description="Basic residues" evidence="2">
    <location>
        <begin position="15"/>
        <end position="24"/>
    </location>
</feature>
<dbReference type="Pfam" id="PF00497">
    <property type="entry name" value="SBP_bac_3"/>
    <property type="match status" value="1"/>
</dbReference>
<dbReference type="OrthoDB" id="176845at2"/>
<keyword evidence="5" id="KW-1185">Reference proteome</keyword>
<reference evidence="4 5" key="1">
    <citation type="submission" date="2019-06" db="EMBL/GenBank/DDBJ databases">
        <title>New taxonomy in bacterial strain CC-CFT640, isolated from vineyard.</title>
        <authorList>
            <person name="Lin S.-Y."/>
            <person name="Tsai C.-F."/>
            <person name="Young C.-C."/>
        </authorList>
    </citation>
    <scope>NUCLEOTIDE SEQUENCE [LARGE SCALE GENOMIC DNA]</scope>
    <source>
        <strain evidence="4 5">CC-CFT640</strain>
    </source>
</reference>